<evidence type="ECO:0000313" key="2">
    <source>
        <dbReference type="EMBL" id="EKC21164.1"/>
    </source>
</evidence>
<feature type="compositionally biased region" description="Basic and acidic residues" evidence="1">
    <location>
        <begin position="10"/>
        <end position="23"/>
    </location>
</feature>
<dbReference type="HOGENOM" id="CLU_007742_0_0_1"/>
<dbReference type="InterPro" id="IPR011042">
    <property type="entry name" value="6-blade_b-propeller_TolB-like"/>
</dbReference>
<dbReference type="AlphaFoldDB" id="K1PQN8"/>
<sequence length="293" mass="32786">MENSLTLLKSTDKRKQEDKEKSNVKQTLSSSVSKVKKYTVPHVDSVFHLSLGKSGRLWVSDSQGKLLQTDLQGNQLQKITTNGKGEGYHTATQDGDLIYTDKVNNVINRITLDNTITEFIKTGEWEPLSIHSSHINGDILVGMCMGREGKVSRYNKTGTEIQNIQRDNEGQKLFSAIPAYITENINGDVCVSDYHKKAVVVMNKLGQHRFSYTGQGSGFYPYGICTDVLGHILVCDRISDTVHLLNQDGQFLSLLLTPQQGVTCPRSLCVDDENNFWVGQIFTNTVTVYKYLQ</sequence>
<dbReference type="EMBL" id="JH818266">
    <property type="protein sequence ID" value="EKC21164.1"/>
    <property type="molecule type" value="Genomic_DNA"/>
</dbReference>
<dbReference type="PANTHER" id="PTHR24104:SF50">
    <property type="entry name" value="SMP-30_GLUCONOLACTONASE_LRE-LIKE REGION DOMAIN-CONTAINING PROTEIN"/>
    <property type="match status" value="1"/>
</dbReference>
<dbReference type="Gene3D" id="2.120.10.30">
    <property type="entry name" value="TolB, C-terminal domain"/>
    <property type="match status" value="1"/>
</dbReference>
<proteinExistence type="predicted"/>
<name>K1PQN8_MAGGI</name>
<evidence type="ECO:0000256" key="1">
    <source>
        <dbReference type="SAM" id="MobiDB-lite"/>
    </source>
</evidence>
<dbReference type="GO" id="GO:0000209">
    <property type="term" value="P:protein polyubiquitination"/>
    <property type="evidence" value="ECO:0007669"/>
    <property type="project" value="TreeGrafter"/>
</dbReference>
<dbReference type="InterPro" id="IPR050952">
    <property type="entry name" value="TRIM-NHL_E3_ligases"/>
</dbReference>
<dbReference type="GO" id="GO:0061630">
    <property type="term" value="F:ubiquitin protein ligase activity"/>
    <property type="evidence" value="ECO:0007669"/>
    <property type="project" value="TreeGrafter"/>
</dbReference>
<dbReference type="SUPFAM" id="SSF63829">
    <property type="entry name" value="Calcium-dependent phosphotriesterase"/>
    <property type="match status" value="1"/>
</dbReference>
<dbReference type="PANTHER" id="PTHR24104">
    <property type="entry name" value="E3 UBIQUITIN-PROTEIN LIGASE NHLRC1-RELATED"/>
    <property type="match status" value="1"/>
</dbReference>
<accession>K1PQN8</accession>
<dbReference type="InParanoid" id="K1PQN8"/>
<reference evidence="2" key="1">
    <citation type="journal article" date="2012" name="Nature">
        <title>The oyster genome reveals stress adaptation and complexity of shell formation.</title>
        <authorList>
            <person name="Zhang G."/>
            <person name="Fang X."/>
            <person name="Guo X."/>
            <person name="Li L."/>
            <person name="Luo R."/>
            <person name="Xu F."/>
            <person name="Yang P."/>
            <person name="Zhang L."/>
            <person name="Wang X."/>
            <person name="Qi H."/>
            <person name="Xiong Z."/>
            <person name="Que H."/>
            <person name="Xie Y."/>
            <person name="Holland P.W."/>
            <person name="Paps J."/>
            <person name="Zhu Y."/>
            <person name="Wu F."/>
            <person name="Chen Y."/>
            <person name="Wang J."/>
            <person name="Peng C."/>
            <person name="Meng J."/>
            <person name="Yang L."/>
            <person name="Liu J."/>
            <person name="Wen B."/>
            <person name="Zhang N."/>
            <person name="Huang Z."/>
            <person name="Zhu Q."/>
            <person name="Feng Y."/>
            <person name="Mount A."/>
            <person name="Hedgecock D."/>
            <person name="Xu Z."/>
            <person name="Liu Y."/>
            <person name="Domazet-Loso T."/>
            <person name="Du Y."/>
            <person name="Sun X."/>
            <person name="Zhang S."/>
            <person name="Liu B."/>
            <person name="Cheng P."/>
            <person name="Jiang X."/>
            <person name="Li J."/>
            <person name="Fan D."/>
            <person name="Wang W."/>
            <person name="Fu W."/>
            <person name="Wang T."/>
            <person name="Wang B."/>
            <person name="Zhang J."/>
            <person name="Peng Z."/>
            <person name="Li Y."/>
            <person name="Li N."/>
            <person name="Wang J."/>
            <person name="Chen M."/>
            <person name="He Y."/>
            <person name="Tan F."/>
            <person name="Song X."/>
            <person name="Zheng Q."/>
            <person name="Huang R."/>
            <person name="Yang H."/>
            <person name="Du X."/>
            <person name="Chen L."/>
            <person name="Yang M."/>
            <person name="Gaffney P.M."/>
            <person name="Wang S."/>
            <person name="Luo L."/>
            <person name="She Z."/>
            <person name="Ming Y."/>
            <person name="Huang W."/>
            <person name="Zhang S."/>
            <person name="Huang B."/>
            <person name="Zhang Y."/>
            <person name="Qu T."/>
            <person name="Ni P."/>
            <person name="Miao G."/>
            <person name="Wang J."/>
            <person name="Wang Q."/>
            <person name="Steinberg C.E."/>
            <person name="Wang H."/>
            <person name="Li N."/>
            <person name="Qian L."/>
            <person name="Zhang G."/>
            <person name="Li Y."/>
            <person name="Yang H."/>
            <person name="Liu X."/>
            <person name="Wang J."/>
            <person name="Yin Y."/>
            <person name="Wang J."/>
        </authorList>
    </citation>
    <scope>NUCLEOTIDE SEQUENCE [LARGE SCALE GENOMIC DNA]</scope>
    <source>
        <strain evidence="2">05x7-T-G4-1.051#20</strain>
    </source>
</reference>
<feature type="region of interest" description="Disordered" evidence="1">
    <location>
        <begin position="1"/>
        <end position="27"/>
    </location>
</feature>
<organism evidence="2">
    <name type="scientific">Magallana gigas</name>
    <name type="common">Pacific oyster</name>
    <name type="synonym">Crassostrea gigas</name>
    <dbReference type="NCBI Taxonomy" id="29159"/>
    <lineage>
        <taxon>Eukaryota</taxon>
        <taxon>Metazoa</taxon>
        <taxon>Spiralia</taxon>
        <taxon>Lophotrochozoa</taxon>
        <taxon>Mollusca</taxon>
        <taxon>Bivalvia</taxon>
        <taxon>Autobranchia</taxon>
        <taxon>Pteriomorphia</taxon>
        <taxon>Ostreida</taxon>
        <taxon>Ostreoidea</taxon>
        <taxon>Ostreidae</taxon>
        <taxon>Magallana</taxon>
    </lineage>
</organism>
<protein>
    <submittedName>
        <fullName evidence="2">Tripartite motif-containing protein 2</fullName>
    </submittedName>
</protein>
<dbReference type="GO" id="GO:0043161">
    <property type="term" value="P:proteasome-mediated ubiquitin-dependent protein catabolic process"/>
    <property type="evidence" value="ECO:0007669"/>
    <property type="project" value="TreeGrafter"/>
</dbReference>
<gene>
    <name evidence="2" type="ORF">CGI_10004480</name>
</gene>